<dbReference type="EMBL" id="FZOY01000002">
    <property type="protein sequence ID" value="SNS60921.1"/>
    <property type="molecule type" value="Genomic_DNA"/>
</dbReference>
<sequence>MLSDKLSDLSVRVGDVEARAEAFRSESQAGRTRKLDELKAVAEAHRASLLVSDPAGEDDIEAAWAKFGRSILGRIDSVQLLVEPRKDAKDPKDAALRAERLERNAGMAVDHALAAAVDAELAVAEAVDARLRAVDLAEDET</sequence>
<organism evidence="1 2">
    <name type="scientific">Tropicimonas sediminicola</name>
    <dbReference type="NCBI Taxonomy" id="1031541"/>
    <lineage>
        <taxon>Bacteria</taxon>
        <taxon>Pseudomonadati</taxon>
        <taxon>Pseudomonadota</taxon>
        <taxon>Alphaproteobacteria</taxon>
        <taxon>Rhodobacterales</taxon>
        <taxon>Roseobacteraceae</taxon>
        <taxon>Tropicimonas</taxon>
    </lineage>
</organism>
<name>A0A239FVL7_9RHOB</name>
<keyword evidence="2" id="KW-1185">Reference proteome</keyword>
<proteinExistence type="predicted"/>
<dbReference type="Proteomes" id="UP000198426">
    <property type="component" value="Unassembled WGS sequence"/>
</dbReference>
<protein>
    <submittedName>
        <fullName evidence="1">Uncharacterized protein</fullName>
    </submittedName>
</protein>
<dbReference type="AlphaFoldDB" id="A0A239FVL7"/>
<evidence type="ECO:0000313" key="2">
    <source>
        <dbReference type="Proteomes" id="UP000198426"/>
    </source>
</evidence>
<gene>
    <name evidence="1" type="ORF">SAMN05421757_102855</name>
</gene>
<reference evidence="1 2" key="1">
    <citation type="submission" date="2017-06" db="EMBL/GenBank/DDBJ databases">
        <authorList>
            <person name="Kim H.J."/>
            <person name="Triplett B.A."/>
        </authorList>
    </citation>
    <scope>NUCLEOTIDE SEQUENCE [LARGE SCALE GENOMIC DNA]</scope>
    <source>
        <strain evidence="1 2">DSM 29339</strain>
    </source>
</reference>
<evidence type="ECO:0000313" key="1">
    <source>
        <dbReference type="EMBL" id="SNS60921.1"/>
    </source>
</evidence>
<accession>A0A239FVL7</accession>